<dbReference type="Gene3D" id="3.40.630.10">
    <property type="entry name" value="Zn peptidases"/>
    <property type="match status" value="1"/>
</dbReference>
<evidence type="ECO:0000313" key="5">
    <source>
        <dbReference type="Proteomes" id="UP000326112"/>
    </source>
</evidence>
<dbReference type="PANTHER" id="PTHR11014">
    <property type="entry name" value="PEPTIDASE M20 FAMILY MEMBER"/>
    <property type="match status" value="1"/>
</dbReference>
<protein>
    <submittedName>
        <fullName evidence="4">Amidohydrolase</fullName>
    </submittedName>
</protein>
<accession>A0A5N7KK01</accession>
<name>A0A5N7KK01_9PSED</name>
<comment type="caution">
    <text evidence="4">The sequence shown here is derived from an EMBL/GenBank/DDBJ whole genome shotgun (WGS) entry which is preliminary data.</text>
</comment>
<dbReference type="PANTHER" id="PTHR11014:SF63">
    <property type="entry name" value="METALLOPEPTIDASE, PUTATIVE (AFU_ORTHOLOGUE AFUA_6G09600)-RELATED"/>
    <property type="match status" value="1"/>
</dbReference>
<keyword evidence="1" id="KW-0378">Hydrolase</keyword>
<dbReference type="Proteomes" id="UP000326112">
    <property type="component" value="Unassembled WGS sequence"/>
</dbReference>
<evidence type="ECO:0000256" key="2">
    <source>
        <dbReference type="SAM" id="SignalP"/>
    </source>
</evidence>
<evidence type="ECO:0000256" key="1">
    <source>
        <dbReference type="ARBA" id="ARBA00022801"/>
    </source>
</evidence>
<sequence>MHLFNPSTLLAGLLVGLVSAAHAQPASTLEEQAYNRAAAVENKLIEWRRDIHQHPELGEQETRTAKLVADHLLALGLEVHTGIARTGVIGILVGGKPGPTVALRADMDALPVKEAEGLPFASRARGLYYGQEVDVMHACGHDTHTAMLMATAEVLAGMREHLPGKVMFIFQPAEEGSSLVKPSEKKAWGAERMLQEGIFAKLKPDAIFAVHVMPGKSGELSWRSGATTASSDDLRITVTGKQGHGGMPWNAVDPVVTAAQVITGLQTVVSRRANLPQSPAVVTVGMIQGGSAPNIIPEQVHMSGTIRTYDEKVRAQVGRDIKITAEKIAESAQAKAEVSVIPVYGATMNDEKLAAQMAPVLARAAAGKVATKPLVGAAEDFSFFAQQVPGLYFFLGVTPEGQDPDSAAPNHNPRFFVDEAALVVGTRALSGVTIQFLEAGNEE</sequence>
<dbReference type="Pfam" id="PF07687">
    <property type="entry name" value="M20_dimer"/>
    <property type="match status" value="1"/>
</dbReference>
<feature type="chain" id="PRO_5046413408" evidence="2">
    <location>
        <begin position="24"/>
        <end position="443"/>
    </location>
</feature>
<reference evidence="4 5" key="1">
    <citation type="journal article" date="2020" name="Int. J. Syst. Evol. Microbiol.">
        <title>Pseudomonas kitaguniensis sp. nov., a pathogen causing bacterial rot of Welsh onion in Japan.</title>
        <authorList>
            <person name="Sawada H."/>
            <person name="Fujikawa T."/>
            <person name="Nishiwaki Y."/>
            <person name="Horita H."/>
        </authorList>
    </citation>
    <scope>NUCLEOTIDE SEQUENCE [LARGE SCALE GENOMIC DNA]</scope>
    <source>
        <strain evidence="4 5">MAFF 212408</strain>
    </source>
</reference>
<dbReference type="InterPro" id="IPR002933">
    <property type="entry name" value="Peptidase_M20"/>
</dbReference>
<organism evidence="4 5">
    <name type="scientific">Pseudomonas kitaguniensis</name>
    <dbReference type="NCBI Taxonomy" id="2607908"/>
    <lineage>
        <taxon>Bacteria</taxon>
        <taxon>Pseudomonadati</taxon>
        <taxon>Pseudomonadota</taxon>
        <taxon>Gammaproteobacteria</taxon>
        <taxon>Pseudomonadales</taxon>
        <taxon>Pseudomonadaceae</taxon>
        <taxon>Pseudomonas</taxon>
    </lineage>
</organism>
<dbReference type="SUPFAM" id="SSF53187">
    <property type="entry name" value="Zn-dependent exopeptidases"/>
    <property type="match status" value="1"/>
</dbReference>
<dbReference type="EMBL" id="VUAZ01000052">
    <property type="protein sequence ID" value="MPR02390.1"/>
    <property type="molecule type" value="Genomic_DNA"/>
</dbReference>
<evidence type="ECO:0000259" key="3">
    <source>
        <dbReference type="Pfam" id="PF07687"/>
    </source>
</evidence>
<dbReference type="Pfam" id="PF01546">
    <property type="entry name" value="Peptidase_M20"/>
    <property type="match status" value="1"/>
</dbReference>
<keyword evidence="5" id="KW-1185">Reference proteome</keyword>
<dbReference type="NCBIfam" id="TIGR01891">
    <property type="entry name" value="amidohydrolases"/>
    <property type="match status" value="1"/>
</dbReference>
<feature type="signal peptide" evidence="2">
    <location>
        <begin position="1"/>
        <end position="23"/>
    </location>
</feature>
<dbReference type="PIRSF" id="PIRSF005962">
    <property type="entry name" value="Pept_M20D_amidohydro"/>
    <property type="match status" value="1"/>
</dbReference>
<reference evidence="4 5" key="2">
    <citation type="journal article" date="2023" name="Plant Pathol.">
        <title>Dismantling and reorganizing Pseudomonas marginalis sensu#lato.</title>
        <authorList>
            <person name="Sawada H."/>
            <person name="Fujikawa T."/>
            <person name="Satou M."/>
        </authorList>
    </citation>
    <scope>NUCLEOTIDE SEQUENCE [LARGE SCALE GENOMIC DNA]</scope>
    <source>
        <strain evidence="4 5">MAFF 212408</strain>
    </source>
</reference>
<dbReference type="InterPro" id="IPR017439">
    <property type="entry name" value="Amidohydrolase"/>
</dbReference>
<dbReference type="InterPro" id="IPR036264">
    <property type="entry name" value="Bact_exopeptidase_dim_dom"/>
</dbReference>
<keyword evidence="2" id="KW-0732">Signal</keyword>
<gene>
    <name evidence="4" type="ORF">F0169_10105</name>
</gene>
<feature type="domain" description="Peptidase M20 dimerisation" evidence="3">
    <location>
        <begin position="233"/>
        <end position="328"/>
    </location>
</feature>
<dbReference type="Gene3D" id="3.30.70.360">
    <property type="match status" value="1"/>
</dbReference>
<dbReference type="RefSeq" id="WP_152746414.1">
    <property type="nucleotide sequence ID" value="NZ_VUAZ01000052.1"/>
</dbReference>
<dbReference type="InterPro" id="IPR011650">
    <property type="entry name" value="Peptidase_M20_dimer"/>
</dbReference>
<dbReference type="SUPFAM" id="SSF55031">
    <property type="entry name" value="Bacterial exopeptidase dimerisation domain"/>
    <property type="match status" value="1"/>
</dbReference>
<proteinExistence type="predicted"/>
<evidence type="ECO:0000313" key="4">
    <source>
        <dbReference type="EMBL" id="MPR02390.1"/>
    </source>
</evidence>